<feature type="transmembrane region" description="Helical" evidence="7">
    <location>
        <begin position="141"/>
        <end position="162"/>
    </location>
</feature>
<evidence type="ECO:0000256" key="7">
    <source>
        <dbReference type="SAM" id="Phobius"/>
    </source>
</evidence>
<keyword evidence="7" id="KW-0812">Transmembrane</keyword>
<dbReference type="GO" id="GO:0004497">
    <property type="term" value="F:monooxygenase activity"/>
    <property type="evidence" value="ECO:0007669"/>
    <property type="project" value="UniProtKB-ARBA"/>
</dbReference>
<dbReference type="AlphaFoldDB" id="A0A1T3NMK5"/>
<dbReference type="InterPro" id="IPR019251">
    <property type="entry name" value="DUF2231_TM"/>
</dbReference>
<comment type="caution">
    <text evidence="9">The sequence shown here is derived from an EMBL/GenBank/DDBJ whole genome shotgun (WGS) entry which is preliminary data.</text>
</comment>
<feature type="transmembrane region" description="Helical" evidence="7">
    <location>
        <begin position="79"/>
        <end position="97"/>
    </location>
</feature>
<dbReference type="Proteomes" id="UP000190037">
    <property type="component" value="Unassembled WGS sequence"/>
</dbReference>
<keyword evidence="2" id="KW-0479">Metal-binding</keyword>
<dbReference type="RefSeq" id="WP_078981127.1">
    <property type="nucleotide sequence ID" value="NZ_MWQN01000003.1"/>
</dbReference>
<dbReference type="InterPro" id="IPR017941">
    <property type="entry name" value="Rieske_2Fe-2S"/>
</dbReference>
<organism evidence="9 10">
    <name type="scientific">Embleya scabrispora</name>
    <dbReference type="NCBI Taxonomy" id="159449"/>
    <lineage>
        <taxon>Bacteria</taxon>
        <taxon>Bacillati</taxon>
        <taxon>Actinomycetota</taxon>
        <taxon>Actinomycetes</taxon>
        <taxon>Kitasatosporales</taxon>
        <taxon>Streptomycetaceae</taxon>
        <taxon>Embleya</taxon>
    </lineage>
</organism>
<dbReference type="GO" id="GO:0051537">
    <property type="term" value="F:2 iron, 2 sulfur cluster binding"/>
    <property type="evidence" value="ECO:0007669"/>
    <property type="project" value="UniProtKB-KW"/>
</dbReference>
<dbReference type="GO" id="GO:0016705">
    <property type="term" value="F:oxidoreductase activity, acting on paired donors, with incorporation or reduction of molecular oxygen"/>
    <property type="evidence" value="ECO:0007669"/>
    <property type="project" value="UniProtKB-ARBA"/>
</dbReference>
<feature type="domain" description="Rieske" evidence="8">
    <location>
        <begin position="184"/>
        <end position="280"/>
    </location>
</feature>
<proteinExistence type="inferred from homology"/>
<comment type="similarity">
    <text evidence="6">Belongs to the bacterial ring-hydroxylating dioxygenase ferredoxin component family.</text>
</comment>
<keyword evidence="4" id="KW-0411">Iron-sulfur</keyword>
<evidence type="ECO:0000313" key="10">
    <source>
        <dbReference type="Proteomes" id="UP000190037"/>
    </source>
</evidence>
<reference evidence="9 10" key="1">
    <citation type="submission" date="2017-03" db="EMBL/GenBank/DDBJ databases">
        <title>Draft genome sequence of Streptomyces scabrisporus NF3, endophyte isolated from Amphipterygium adstringens.</title>
        <authorList>
            <person name="Vazquez M."/>
            <person name="Ceapa C.D."/>
            <person name="Rodriguez Luna D."/>
            <person name="Sanchez Esquivel S."/>
        </authorList>
    </citation>
    <scope>NUCLEOTIDE SEQUENCE [LARGE SCALE GENOMIC DNA]</scope>
    <source>
        <strain evidence="9 10">NF3</strain>
    </source>
</reference>
<sequence length="286" mass="29923">MRMTTAITTRLEEARGLDRPASVLRGLVGRVPAGRIRDIAHGVPIGHPVHPVLVQVPIGAWISASVLDFVPRTGPASGVLITVGLGAALPAAATGALDWAQTHEQQQRVGLVHAAANSVAVGLYTASLWARLRGRPIRGRLLALTGLTAVGVGGLLGGHLAYRQATGVNHAEQVPHVVGDGSRWHSIGLLSALPVGKPVRRFVGETPVLVVRGADRVDVLADRCAHLSGPLSEGEVRDGRVTCPWHDSVFDLCTGEVVHGPATAPQPVFETRVDGDELRVRLPGAG</sequence>
<evidence type="ECO:0000256" key="5">
    <source>
        <dbReference type="ARBA" id="ARBA00034078"/>
    </source>
</evidence>
<evidence type="ECO:0000256" key="4">
    <source>
        <dbReference type="ARBA" id="ARBA00023014"/>
    </source>
</evidence>
<dbReference type="PANTHER" id="PTHR21496:SF0">
    <property type="entry name" value="RIESKE DOMAIN-CONTAINING PROTEIN"/>
    <property type="match status" value="1"/>
</dbReference>
<dbReference type="GO" id="GO:0046872">
    <property type="term" value="F:metal ion binding"/>
    <property type="evidence" value="ECO:0007669"/>
    <property type="project" value="UniProtKB-KW"/>
</dbReference>
<evidence type="ECO:0000256" key="3">
    <source>
        <dbReference type="ARBA" id="ARBA00023004"/>
    </source>
</evidence>
<dbReference type="InterPro" id="IPR036922">
    <property type="entry name" value="Rieske_2Fe-2S_sf"/>
</dbReference>
<name>A0A1T3NMK5_9ACTN</name>
<dbReference type="Pfam" id="PF00355">
    <property type="entry name" value="Rieske"/>
    <property type="match status" value="1"/>
</dbReference>
<keyword evidence="7" id="KW-0472">Membrane</keyword>
<comment type="cofactor">
    <cofactor evidence="5">
        <name>[2Fe-2S] cluster</name>
        <dbReference type="ChEBI" id="CHEBI:190135"/>
    </cofactor>
</comment>
<keyword evidence="10" id="KW-1185">Reference proteome</keyword>
<dbReference type="PANTHER" id="PTHR21496">
    <property type="entry name" value="FERREDOXIN-RELATED"/>
    <property type="match status" value="1"/>
</dbReference>
<dbReference type="SUPFAM" id="SSF50022">
    <property type="entry name" value="ISP domain"/>
    <property type="match status" value="1"/>
</dbReference>
<evidence type="ECO:0000259" key="8">
    <source>
        <dbReference type="PROSITE" id="PS51296"/>
    </source>
</evidence>
<evidence type="ECO:0000256" key="6">
    <source>
        <dbReference type="ARBA" id="ARBA00038001"/>
    </source>
</evidence>
<keyword evidence="3" id="KW-0408">Iron</keyword>
<gene>
    <name evidence="9" type="ORF">B4N89_38115</name>
</gene>
<dbReference type="EMBL" id="MWQN01000003">
    <property type="protein sequence ID" value="OPC78034.1"/>
    <property type="molecule type" value="Genomic_DNA"/>
</dbReference>
<dbReference type="CDD" id="cd03467">
    <property type="entry name" value="Rieske"/>
    <property type="match status" value="1"/>
</dbReference>
<evidence type="ECO:0000256" key="2">
    <source>
        <dbReference type="ARBA" id="ARBA00022723"/>
    </source>
</evidence>
<accession>A0A1T3NMK5</accession>
<dbReference type="Gene3D" id="2.102.10.10">
    <property type="entry name" value="Rieske [2Fe-2S] iron-sulphur domain"/>
    <property type="match status" value="1"/>
</dbReference>
<evidence type="ECO:0000313" key="9">
    <source>
        <dbReference type="EMBL" id="OPC78034.1"/>
    </source>
</evidence>
<protein>
    <submittedName>
        <fullName evidence="9">(2Fe-2S)-binding protein</fullName>
    </submittedName>
</protein>
<dbReference type="STRING" id="159449.B4N89_38115"/>
<keyword evidence="7" id="KW-1133">Transmembrane helix</keyword>
<feature type="transmembrane region" description="Helical" evidence="7">
    <location>
        <begin position="109"/>
        <end position="129"/>
    </location>
</feature>
<dbReference type="PROSITE" id="PS51296">
    <property type="entry name" value="RIESKE"/>
    <property type="match status" value="1"/>
</dbReference>
<keyword evidence="1" id="KW-0001">2Fe-2S</keyword>
<dbReference type="Pfam" id="PF09990">
    <property type="entry name" value="DUF2231"/>
    <property type="match status" value="1"/>
</dbReference>
<evidence type="ECO:0000256" key="1">
    <source>
        <dbReference type="ARBA" id="ARBA00022714"/>
    </source>
</evidence>